<dbReference type="PROSITE" id="PS00237">
    <property type="entry name" value="G_PROTEIN_RECEP_F1_1"/>
    <property type="match status" value="1"/>
</dbReference>
<dbReference type="SUPFAM" id="SSF81321">
    <property type="entry name" value="Family A G protein-coupled receptor-like"/>
    <property type="match status" value="1"/>
</dbReference>
<dbReference type="AlphaFoldDB" id="A0A3M7T4Y0"/>
<evidence type="ECO:0000256" key="4">
    <source>
        <dbReference type="ARBA" id="ARBA00023136"/>
    </source>
</evidence>
<keyword evidence="2 5" id="KW-0812">Transmembrane</keyword>
<evidence type="ECO:0000313" key="7">
    <source>
        <dbReference type="EMBL" id="RNA42969.1"/>
    </source>
</evidence>
<reference evidence="7 8" key="1">
    <citation type="journal article" date="2018" name="Sci. Rep.">
        <title>Genomic signatures of local adaptation to the degree of environmental predictability in rotifers.</title>
        <authorList>
            <person name="Franch-Gras L."/>
            <person name="Hahn C."/>
            <person name="Garcia-Roger E.M."/>
            <person name="Carmona M.J."/>
            <person name="Serra M."/>
            <person name="Gomez A."/>
        </authorList>
    </citation>
    <scope>NUCLEOTIDE SEQUENCE [LARGE SCALE GENOMIC DNA]</scope>
    <source>
        <strain evidence="7">HYR1</strain>
    </source>
</reference>
<keyword evidence="4 5" id="KW-0472">Membrane</keyword>
<feature type="transmembrane region" description="Helical" evidence="5">
    <location>
        <begin position="303"/>
        <end position="321"/>
    </location>
</feature>
<keyword evidence="3 5" id="KW-1133">Transmembrane helix</keyword>
<feature type="transmembrane region" description="Helical" evidence="5">
    <location>
        <begin position="258"/>
        <end position="283"/>
    </location>
</feature>
<dbReference type="PANTHER" id="PTHR46641">
    <property type="entry name" value="FMRFAMIDE RECEPTOR-RELATED"/>
    <property type="match status" value="1"/>
</dbReference>
<dbReference type="Pfam" id="PF00001">
    <property type="entry name" value="7tm_1"/>
    <property type="match status" value="1"/>
</dbReference>
<dbReference type="GO" id="GO:0004930">
    <property type="term" value="F:G protein-coupled receptor activity"/>
    <property type="evidence" value="ECO:0007669"/>
    <property type="project" value="InterPro"/>
</dbReference>
<keyword evidence="7" id="KW-0675">Receptor</keyword>
<protein>
    <submittedName>
        <fullName evidence="7">FMRFamide receptor-like</fullName>
    </submittedName>
</protein>
<feature type="transmembrane region" description="Helical" evidence="5">
    <location>
        <begin position="135"/>
        <end position="159"/>
    </location>
</feature>
<evidence type="ECO:0000256" key="2">
    <source>
        <dbReference type="ARBA" id="ARBA00022692"/>
    </source>
</evidence>
<dbReference type="InterPro" id="IPR017452">
    <property type="entry name" value="GPCR_Rhodpsn_7TM"/>
</dbReference>
<keyword evidence="8" id="KW-1185">Reference proteome</keyword>
<comment type="subcellular location">
    <subcellularLocation>
        <location evidence="1">Membrane</location>
    </subcellularLocation>
</comment>
<evidence type="ECO:0000256" key="1">
    <source>
        <dbReference type="ARBA" id="ARBA00004370"/>
    </source>
</evidence>
<dbReference type="PANTHER" id="PTHR46641:SF2">
    <property type="entry name" value="FMRFAMIDE RECEPTOR"/>
    <property type="match status" value="1"/>
</dbReference>
<proteinExistence type="predicted"/>
<dbReference type="Gene3D" id="1.20.1070.10">
    <property type="entry name" value="Rhodopsin 7-helix transmembrane proteins"/>
    <property type="match status" value="1"/>
</dbReference>
<dbReference type="InterPro" id="IPR000276">
    <property type="entry name" value="GPCR_Rhodpsn"/>
</dbReference>
<feature type="domain" description="G-protein coupled receptors family 1 profile" evidence="6">
    <location>
        <begin position="35"/>
        <end position="314"/>
    </location>
</feature>
<feature type="transmembrane region" description="Helical" evidence="5">
    <location>
        <begin position="55"/>
        <end position="74"/>
    </location>
</feature>
<dbReference type="EMBL" id="REGN01000293">
    <property type="protein sequence ID" value="RNA42969.1"/>
    <property type="molecule type" value="Genomic_DNA"/>
</dbReference>
<dbReference type="OrthoDB" id="10431203at2759"/>
<dbReference type="Proteomes" id="UP000276133">
    <property type="component" value="Unassembled WGS sequence"/>
</dbReference>
<comment type="caution">
    <text evidence="7">The sequence shown here is derived from an EMBL/GenBank/DDBJ whole genome shotgun (WGS) entry which is preliminary data.</text>
</comment>
<evidence type="ECO:0000256" key="3">
    <source>
        <dbReference type="ARBA" id="ARBA00022989"/>
    </source>
</evidence>
<evidence type="ECO:0000259" key="6">
    <source>
        <dbReference type="PROSITE" id="PS50262"/>
    </source>
</evidence>
<organism evidence="7 8">
    <name type="scientific">Brachionus plicatilis</name>
    <name type="common">Marine rotifer</name>
    <name type="synonym">Brachionus muelleri</name>
    <dbReference type="NCBI Taxonomy" id="10195"/>
    <lineage>
        <taxon>Eukaryota</taxon>
        <taxon>Metazoa</taxon>
        <taxon>Spiralia</taxon>
        <taxon>Gnathifera</taxon>
        <taxon>Rotifera</taxon>
        <taxon>Eurotatoria</taxon>
        <taxon>Monogononta</taxon>
        <taxon>Pseudotrocha</taxon>
        <taxon>Ploima</taxon>
        <taxon>Brachionidae</taxon>
        <taxon>Brachionus</taxon>
    </lineage>
</organism>
<accession>A0A3M7T4Y0</accession>
<evidence type="ECO:0000256" key="5">
    <source>
        <dbReference type="SAM" id="Phobius"/>
    </source>
</evidence>
<sequence>MSNETIDEYISRITAISDSISFYYLLVIIPFGFFANILSIFIYTRPTMNKETNTSFLYMCLSIMNIISLLNYTFIVRPRNIFGYTVEMTCGLTGFIRRNIFNSTSWVQPIISFDRFLFVFYPVKCKQLGQKKNILFLMSLVLALIMITNSTNLMSFAVVETTYDNDTNQTVISESCEQTKQVSLATDFIAILMRLYIPLFIMISLNSLVIRKLYQSKKKVKKSSSLPMVHVKSSKSLSQKTFSNKDYKFITATLTMDFIFWIFYAPVSINITLSIIDTFTGIFKDPRARVNYRLYSNVSQLFAFTYHSICIFLFIGFNRYYKEELFSFLKINYRAPFRTSRTLNDSKTRSSNSVGQSVR</sequence>
<feature type="transmembrane region" description="Helical" evidence="5">
    <location>
        <begin position="188"/>
        <end position="209"/>
    </location>
</feature>
<evidence type="ECO:0000313" key="8">
    <source>
        <dbReference type="Proteomes" id="UP000276133"/>
    </source>
</evidence>
<name>A0A3M7T4Y0_BRAPC</name>
<gene>
    <name evidence="7" type="ORF">BpHYR1_011383</name>
</gene>
<dbReference type="PROSITE" id="PS50262">
    <property type="entry name" value="G_PROTEIN_RECEP_F1_2"/>
    <property type="match status" value="1"/>
</dbReference>
<dbReference type="GO" id="GO:0016020">
    <property type="term" value="C:membrane"/>
    <property type="evidence" value="ECO:0007669"/>
    <property type="project" value="UniProtKB-SubCell"/>
</dbReference>
<dbReference type="InterPro" id="IPR052954">
    <property type="entry name" value="GPCR-Ligand_Int"/>
</dbReference>
<feature type="transmembrane region" description="Helical" evidence="5">
    <location>
        <begin position="21"/>
        <end position="43"/>
    </location>
</feature>